<comment type="function">
    <text evidence="2">Involved in nuclear export, actin cytoskeleton organization and vesicular transport.</text>
</comment>
<dbReference type="PANTHER" id="PTHR13261">
    <property type="entry name" value="BRCA2 AND CDKN1A INTERACTING PROTEIN"/>
    <property type="match status" value="1"/>
</dbReference>
<dbReference type="EMBL" id="KN824279">
    <property type="protein sequence ID" value="KIM32598.1"/>
    <property type="molecule type" value="Genomic_DNA"/>
</dbReference>
<comment type="subcellular location">
    <subcellularLocation>
        <location evidence="2">Nucleus</location>
    </subcellularLocation>
</comment>
<keyword evidence="2" id="KW-0539">Nucleus</keyword>
<proteinExistence type="inferred from homology"/>
<evidence type="ECO:0000313" key="4">
    <source>
        <dbReference type="EMBL" id="KIM32598.1"/>
    </source>
</evidence>
<dbReference type="HOGENOM" id="CLU_068770_2_0_1"/>
<protein>
    <recommendedName>
        <fullName evidence="2">Protein BCP1</fullName>
    </recommendedName>
</protein>
<organism evidence="4 5">
    <name type="scientific">Serendipita vermifera MAFF 305830</name>
    <dbReference type="NCBI Taxonomy" id="933852"/>
    <lineage>
        <taxon>Eukaryota</taxon>
        <taxon>Fungi</taxon>
        <taxon>Dikarya</taxon>
        <taxon>Basidiomycota</taxon>
        <taxon>Agaricomycotina</taxon>
        <taxon>Agaricomycetes</taxon>
        <taxon>Sebacinales</taxon>
        <taxon>Serendipitaceae</taxon>
        <taxon>Serendipita</taxon>
    </lineage>
</organism>
<evidence type="ECO:0000256" key="2">
    <source>
        <dbReference type="PIRNR" id="PIRNR028983"/>
    </source>
</evidence>
<comment type="similarity">
    <text evidence="1 2">Belongs to the BCP1 family.</text>
</comment>
<name>A0A0C2X2Z4_SERVB</name>
<sequence length="287" mass="32183">MPKRKSQKNDEDSSDDSDVSNVDVEFDFCDFKPETDYIAIKRLLQQLLYTDANLFDLGAITDLILSQDDVGCTIKTDGPESDPLSFLAVLNLNIHHSHPALANLRDYLLSKISVDKRFHEAIKAVLDASNDASGHLGLIIGERVYNMPPQVMPPSYQMLQDEIKWALEDNKPYRFSHYLILSRIWRASAEEEAEEGSSNSAARSKRRKTESVPEGATGPKTHSFHPEDECIQKAAIHSLDFEYSHQEPRTKESVGTDIAGRVMLIPSSKLGEVVTEMAERFPTPLPP</sequence>
<gene>
    <name evidence="4" type="ORF">M408DRAFT_183702</name>
</gene>
<dbReference type="Proteomes" id="UP000054097">
    <property type="component" value="Unassembled WGS sequence"/>
</dbReference>
<evidence type="ECO:0000256" key="3">
    <source>
        <dbReference type="SAM" id="MobiDB-lite"/>
    </source>
</evidence>
<keyword evidence="5" id="KW-1185">Reference proteome</keyword>
<dbReference type="AlphaFoldDB" id="A0A0C2X2Z4"/>
<dbReference type="GO" id="GO:0015031">
    <property type="term" value="P:protein transport"/>
    <property type="evidence" value="ECO:0007669"/>
    <property type="project" value="UniProtKB-KW"/>
</dbReference>
<keyword evidence="2" id="KW-0813">Transport</keyword>
<dbReference type="Pfam" id="PF13862">
    <property type="entry name" value="BCCIP"/>
    <property type="match status" value="1"/>
</dbReference>
<dbReference type="InterPro" id="IPR025602">
    <property type="entry name" value="BCP1_family"/>
</dbReference>
<reference evidence="5" key="2">
    <citation type="submission" date="2015-01" db="EMBL/GenBank/DDBJ databases">
        <title>Evolutionary Origins and Diversification of the Mycorrhizal Mutualists.</title>
        <authorList>
            <consortium name="DOE Joint Genome Institute"/>
            <consortium name="Mycorrhizal Genomics Consortium"/>
            <person name="Kohler A."/>
            <person name="Kuo A."/>
            <person name="Nagy L.G."/>
            <person name="Floudas D."/>
            <person name="Copeland A."/>
            <person name="Barry K.W."/>
            <person name="Cichocki N."/>
            <person name="Veneault-Fourrey C."/>
            <person name="LaButti K."/>
            <person name="Lindquist E.A."/>
            <person name="Lipzen A."/>
            <person name="Lundell T."/>
            <person name="Morin E."/>
            <person name="Murat C."/>
            <person name="Riley R."/>
            <person name="Ohm R."/>
            <person name="Sun H."/>
            <person name="Tunlid A."/>
            <person name="Henrissat B."/>
            <person name="Grigoriev I.V."/>
            <person name="Hibbett D.S."/>
            <person name="Martin F."/>
        </authorList>
    </citation>
    <scope>NUCLEOTIDE SEQUENCE [LARGE SCALE GENOMIC DNA]</scope>
    <source>
        <strain evidence="5">MAFF 305830</strain>
    </source>
</reference>
<reference evidence="4 5" key="1">
    <citation type="submission" date="2014-04" db="EMBL/GenBank/DDBJ databases">
        <authorList>
            <consortium name="DOE Joint Genome Institute"/>
            <person name="Kuo A."/>
            <person name="Zuccaro A."/>
            <person name="Kohler A."/>
            <person name="Nagy L.G."/>
            <person name="Floudas D."/>
            <person name="Copeland A."/>
            <person name="Barry K.W."/>
            <person name="Cichocki N."/>
            <person name="Veneault-Fourrey C."/>
            <person name="LaButti K."/>
            <person name="Lindquist E.A."/>
            <person name="Lipzen A."/>
            <person name="Lundell T."/>
            <person name="Morin E."/>
            <person name="Murat C."/>
            <person name="Sun H."/>
            <person name="Tunlid A."/>
            <person name="Henrissat B."/>
            <person name="Grigoriev I.V."/>
            <person name="Hibbett D.S."/>
            <person name="Martin F."/>
            <person name="Nordberg H.P."/>
            <person name="Cantor M.N."/>
            <person name="Hua S.X."/>
        </authorList>
    </citation>
    <scope>NUCLEOTIDE SEQUENCE [LARGE SCALE GENOMIC DNA]</scope>
    <source>
        <strain evidence="4 5">MAFF 305830</strain>
    </source>
</reference>
<evidence type="ECO:0000313" key="5">
    <source>
        <dbReference type="Proteomes" id="UP000054097"/>
    </source>
</evidence>
<accession>A0A0C2X2Z4</accession>
<dbReference type="PANTHER" id="PTHR13261:SF0">
    <property type="entry name" value="BRCA2 AND CDKN1A-INTERACTING PROTEIN"/>
    <property type="match status" value="1"/>
</dbReference>
<dbReference type="GO" id="GO:0005634">
    <property type="term" value="C:nucleus"/>
    <property type="evidence" value="ECO:0007669"/>
    <property type="project" value="UniProtKB-SubCell"/>
</dbReference>
<keyword evidence="2" id="KW-0653">Protein transport</keyword>
<feature type="region of interest" description="Disordered" evidence="3">
    <location>
        <begin position="192"/>
        <end position="227"/>
    </location>
</feature>
<dbReference type="OrthoDB" id="27543at2759"/>
<dbReference type="STRING" id="933852.A0A0C2X2Z4"/>
<dbReference type="PIRSF" id="PIRSF028983">
    <property type="entry name" value="BCP1"/>
    <property type="match status" value="1"/>
</dbReference>
<evidence type="ECO:0000256" key="1">
    <source>
        <dbReference type="ARBA" id="ARBA00006781"/>
    </source>
</evidence>